<dbReference type="Proteomes" id="UP000434639">
    <property type="component" value="Unassembled WGS sequence"/>
</dbReference>
<dbReference type="InterPro" id="IPR000600">
    <property type="entry name" value="ROK"/>
</dbReference>
<dbReference type="InterPro" id="IPR043129">
    <property type="entry name" value="ATPase_NBD"/>
</dbReference>
<proteinExistence type="inferred from homology"/>
<sequence>MLAKGQNTSRTKRMNKSLVLQTLLRYGPIPRQRIAEMTHLTRATITYITSQLIEEGVVQETGALITEKNSAGRRSVGLDLKSDAVWVIGIHISMFELKIGLVNLKGEVEDLYEKKAEPCFNQDEYVHFIITEINEYLSAHSHRNPSGIGISSTGIVDYMAGRIFGNEETGWPDIDLLSNLRKEFDLPVFLDNYVSSMALSEKMFGLSRTMMDFMYIYIGQGVGGGLILNDDLYRSGVTGAGEFGHMTYMPGGRKCWCGNEGCLEQYVSELILLEELGAGSIEEVIGRVHEGDNGAVKVLEEAGEKISIVLSSLVNMIHVQKIVVGGMLADQNLPIVEKISEGVNNKSFLAKKQPIEVAHSIFGRDIEVAGAGALALWNEFYSKIVE</sequence>
<protein>
    <submittedName>
        <fullName evidence="4">ROK family protein</fullName>
    </submittedName>
</protein>
<dbReference type="AlphaFoldDB" id="A0A7X2S6F5"/>
<comment type="caution">
    <text evidence="4">The sequence shown here is derived from an EMBL/GenBank/DDBJ whole genome shotgun (WGS) entry which is preliminary data.</text>
</comment>
<dbReference type="RefSeq" id="WP_155112788.1">
    <property type="nucleotide sequence ID" value="NZ_WMIB01000012.1"/>
</dbReference>
<evidence type="ECO:0000256" key="3">
    <source>
        <dbReference type="ARBA" id="ARBA00022629"/>
    </source>
</evidence>
<comment type="similarity">
    <text evidence="2">Belongs to the ROK (NagC/XylR) family.</text>
</comment>
<dbReference type="PANTHER" id="PTHR18964">
    <property type="entry name" value="ROK (REPRESSOR, ORF, KINASE) FAMILY"/>
    <property type="match status" value="1"/>
</dbReference>
<name>A0A7X2S6F5_9BACI</name>
<dbReference type="PANTHER" id="PTHR18964:SF110">
    <property type="entry name" value="TRANSCRIPTIONAL REGULATOR, XYLR-RELATED"/>
    <property type="match status" value="1"/>
</dbReference>
<organism evidence="4 5">
    <name type="scientific">Metabacillus mangrovi</name>
    <dbReference type="NCBI Taxonomy" id="1491830"/>
    <lineage>
        <taxon>Bacteria</taxon>
        <taxon>Bacillati</taxon>
        <taxon>Bacillota</taxon>
        <taxon>Bacilli</taxon>
        <taxon>Bacillales</taxon>
        <taxon>Bacillaceae</taxon>
        <taxon>Metabacillus</taxon>
    </lineage>
</organism>
<dbReference type="InterPro" id="IPR036390">
    <property type="entry name" value="WH_DNA-bd_sf"/>
</dbReference>
<evidence type="ECO:0000256" key="2">
    <source>
        <dbReference type="ARBA" id="ARBA00006479"/>
    </source>
</evidence>
<dbReference type="InterPro" id="IPR036388">
    <property type="entry name" value="WH-like_DNA-bd_sf"/>
</dbReference>
<accession>A0A7X2S6F5</accession>
<dbReference type="OrthoDB" id="9796533at2"/>
<keyword evidence="5" id="KW-1185">Reference proteome</keyword>
<gene>
    <name evidence="4" type="ORF">GKZ89_12770</name>
</gene>
<dbReference type="SUPFAM" id="SSF53067">
    <property type="entry name" value="Actin-like ATPase domain"/>
    <property type="match status" value="1"/>
</dbReference>
<keyword evidence="3" id="KW-0119">Carbohydrate metabolism</keyword>
<dbReference type="Pfam" id="PF13412">
    <property type="entry name" value="HTH_24"/>
    <property type="match status" value="1"/>
</dbReference>
<dbReference type="EMBL" id="WMIB01000012">
    <property type="protein sequence ID" value="MTH54277.1"/>
    <property type="molecule type" value="Genomic_DNA"/>
</dbReference>
<dbReference type="GO" id="GO:0042732">
    <property type="term" value="P:D-xylose metabolic process"/>
    <property type="evidence" value="ECO:0007669"/>
    <property type="project" value="UniProtKB-KW"/>
</dbReference>
<comment type="function">
    <text evidence="1">Transcriptional repressor of xylose-utilizing enzymes.</text>
</comment>
<dbReference type="SUPFAM" id="SSF46785">
    <property type="entry name" value="Winged helix' DNA-binding domain"/>
    <property type="match status" value="1"/>
</dbReference>
<dbReference type="Pfam" id="PF00480">
    <property type="entry name" value="ROK"/>
    <property type="match status" value="1"/>
</dbReference>
<evidence type="ECO:0000256" key="1">
    <source>
        <dbReference type="ARBA" id="ARBA00002486"/>
    </source>
</evidence>
<dbReference type="Gene3D" id="3.30.420.40">
    <property type="match status" value="2"/>
</dbReference>
<reference evidence="4 5" key="1">
    <citation type="journal article" date="2017" name="Int. J. Syst. Evol. Microbiol.">
        <title>Bacillus mangrovi sp. nov., isolated from a sediment sample from a mangrove forest.</title>
        <authorList>
            <person name="Gupta V."/>
            <person name="Singh P.K."/>
            <person name="Korpole S."/>
            <person name="Tanuku N.R.S."/>
            <person name="Pinnaka A.K."/>
        </authorList>
    </citation>
    <scope>NUCLEOTIDE SEQUENCE [LARGE SCALE GENOMIC DNA]</scope>
    <source>
        <strain evidence="4 5">KCTC 33872</strain>
    </source>
</reference>
<dbReference type="Gene3D" id="1.10.10.10">
    <property type="entry name" value="Winged helix-like DNA-binding domain superfamily/Winged helix DNA-binding domain"/>
    <property type="match status" value="1"/>
</dbReference>
<evidence type="ECO:0000313" key="5">
    <source>
        <dbReference type="Proteomes" id="UP000434639"/>
    </source>
</evidence>
<evidence type="ECO:0000313" key="4">
    <source>
        <dbReference type="EMBL" id="MTH54277.1"/>
    </source>
</evidence>
<keyword evidence="3" id="KW-0859">Xylose metabolism</keyword>